<dbReference type="SUPFAM" id="SSF50249">
    <property type="entry name" value="Nucleic acid-binding proteins"/>
    <property type="match status" value="2"/>
</dbReference>
<name>A0AAP0CLT3_9ASTR</name>
<dbReference type="Proteomes" id="UP001408789">
    <property type="component" value="Unassembled WGS sequence"/>
</dbReference>
<dbReference type="AlphaFoldDB" id="A0AAP0CLT3"/>
<comment type="caution">
    <text evidence="1">The sequence shown here is derived from an EMBL/GenBank/DDBJ whole genome shotgun (WGS) entry which is preliminary data.</text>
</comment>
<dbReference type="Gene3D" id="2.40.50.140">
    <property type="entry name" value="Nucleic acid-binding proteins"/>
    <property type="match status" value="1"/>
</dbReference>
<proteinExistence type="predicted"/>
<sequence length="231" mass="25567">MGCYRIQGYKCTRAPSLMKVVRHAAAISMDKSTPITPIADTDNIPRYYFNFTEKKDLYERADKNYTLTDFIGRVDRVTNAQTESRGVLTKIMLEDNRTVDVDALNATDHHVIVAITGLRVTKTMGPLQLQSTSATIVHIDPDIEKVRSMAAGYCITGTITDSTGSVTATLFGNAVATLIGISCYDMVHEHEHNDNSNMPDILHSIKGLDNLYARKGKARFQGYEVCGKQSL</sequence>
<protein>
    <submittedName>
        <fullName evidence="1">Uncharacterized protein</fullName>
    </submittedName>
</protein>
<organism evidence="1 2">
    <name type="scientific">Deinandra increscens subsp. villosa</name>
    <dbReference type="NCBI Taxonomy" id="3103831"/>
    <lineage>
        <taxon>Eukaryota</taxon>
        <taxon>Viridiplantae</taxon>
        <taxon>Streptophyta</taxon>
        <taxon>Embryophyta</taxon>
        <taxon>Tracheophyta</taxon>
        <taxon>Spermatophyta</taxon>
        <taxon>Magnoliopsida</taxon>
        <taxon>eudicotyledons</taxon>
        <taxon>Gunneridae</taxon>
        <taxon>Pentapetalae</taxon>
        <taxon>asterids</taxon>
        <taxon>campanulids</taxon>
        <taxon>Asterales</taxon>
        <taxon>Asteraceae</taxon>
        <taxon>Asteroideae</taxon>
        <taxon>Heliantheae alliance</taxon>
        <taxon>Madieae</taxon>
        <taxon>Madiinae</taxon>
        <taxon>Deinandra</taxon>
    </lineage>
</organism>
<reference evidence="1 2" key="1">
    <citation type="submission" date="2024-04" db="EMBL/GenBank/DDBJ databases">
        <title>The reference genome of an endangered Asteraceae, Deinandra increscens subsp. villosa, native to the Central Coast of California.</title>
        <authorList>
            <person name="Guilliams M."/>
            <person name="Hasenstab-Lehman K."/>
            <person name="Meyer R."/>
            <person name="Mcevoy S."/>
        </authorList>
    </citation>
    <scope>NUCLEOTIDE SEQUENCE [LARGE SCALE GENOMIC DNA]</scope>
    <source>
        <tissue evidence="1">Leaf</tissue>
    </source>
</reference>
<keyword evidence="2" id="KW-1185">Reference proteome</keyword>
<dbReference type="PANTHER" id="PTHR48463:SF1">
    <property type="entry name" value="DUF223 DOMAIN-CONTAINING PROTEIN"/>
    <property type="match status" value="1"/>
</dbReference>
<gene>
    <name evidence="1" type="ORF">SSX86_023884</name>
</gene>
<evidence type="ECO:0000313" key="1">
    <source>
        <dbReference type="EMBL" id="KAK9056522.1"/>
    </source>
</evidence>
<dbReference type="EMBL" id="JBCNJP010000024">
    <property type="protein sequence ID" value="KAK9056522.1"/>
    <property type="molecule type" value="Genomic_DNA"/>
</dbReference>
<accession>A0AAP0CLT3</accession>
<evidence type="ECO:0000313" key="2">
    <source>
        <dbReference type="Proteomes" id="UP001408789"/>
    </source>
</evidence>
<dbReference type="InterPro" id="IPR012340">
    <property type="entry name" value="NA-bd_OB-fold"/>
</dbReference>
<dbReference type="PANTHER" id="PTHR48463">
    <property type="entry name" value="DUF223 DOMAIN-CONTAINING PROTEIN"/>
    <property type="match status" value="1"/>
</dbReference>